<accession>A0AAD5KEK5</accession>
<organism evidence="2 3">
    <name type="scientific">Daphnia sinensis</name>
    <dbReference type="NCBI Taxonomy" id="1820382"/>
    <lineage>
        <taxon>Eukaryota</taxon>
        <taxon>Metazoa</taxon>
        <taxon>Ecdysozoa</taxon>
        <taxon>Arthropoda</taxon>
        <taxon>Crustacea</taxon>
        <taxon>Branchiopoda</taxon>
        <taxon>Diplostraca</taxon>
        <taxon>Cladocera</taxon>
        <taxon>Anomopoda</taxon>
        <taxon>Daphniidae</taxon>
        <taxon>Daphnia</taxon>
        <taxon>Daphnia similis group</taxon>
    </lineage>
</organism>
<reference evidence="2" key="1">
    <citation type="submission" date="2022-05" db="EMBL/GenBank/DDBJ databases">
        <title>A multi-omics perspective on studying reproductive biology in Daphnia sinensis.</title>
        <authorList>
            <person name="Jia J."/>
        </authorList>
    </citation>
    <scope>NUCLEOTIDE SEQUENCE</scope>
    <source>
        <strain evidence="2">WSL</strain>
    </source>
</reference>
<dbReference type="Pfam" id="PF09511">
    <property type="entry name" value="RNA_lig_T4_1"/>
    <property type="match status" value="1"/>
</dbReference>
<comment type="caution">
    <text evidence="2">The sequence shown here is derived from an EMBL/GenBank/DDBJ whole genome shotgun (WGS) entry which is preliminary data.</text>
</comment>
<feature type="domain" description="T4 RNA ligase 1-like N-terminal" evidence="1">
    <location>
        <begin position="51"/>
        <end position="231"/>
    </location>
</feature>
<dbReference type="AlphaFoldDB" id="A0AAD5KEK5"/>
<name>A0AAD5KEK5_9CRUS</name>
<dbReference type="EMBL" id="WJBH02000296">
    <property type="protein sequence ID" value="KAI9549472.1"/>
    <property type="molecule type" value="Genomic_DNA"/>
</dbReference>
<protein>
    <recommendedName>
        <fullName evidence="1">T4 RNA ligase 1-like N-terminal domain-containing protein</fullName>
    </recommendedName>
</protein>
<evidence type="ECO:0000313" key="3">
    <source>
        <dbReference type="Proteomes" id="UP000820818"/>
    </source>
</evidence>
<sequence>MFKTINTINDILPQIKDKPEINVSSACGNNTTVVCYMFSGSDTFDNDAAIECRGITFATDTGNITSRPLHKFFNVGEKESTQIQNLKWEEVTRVMIKRDGSVIAGTNVGGKMAMKSKKAFDNKQAQDAMEYVNLFPIYQSFHEWCLSANVTPIYEWTAPDNRVVVMYDTASLVLLHVRDNVTVAMGIPMVEEVNDFEIQTYLQLAKTIEGIEGWVIQFSTGDMVKLKTQWYMDRHRIMTNVRTRDIAQAVIDETVDDLKAKLYSENLDASPIIEIEQDVVQKLNLIKDELSQITDTLGDMERKRNCTEVQQARNVWSDHGSCFRQAA</sequence>
<gene>
    <name evidence="2" type="ORF">GHT06_001872</name>
</gene>
<dbReference type="InterPro" id="IPR019039">
    <property type="entry name" value="T4-Rnl1-like_N"/>
</dbReference>
<evidence type="ECO:0000313" key="2">
    <source>
        <dbReference type="EMBL" id="KAI9549472.1"/>
    </source>
</evidence>
<dbReference type="Proteomes" id="UP000820818">
    <property type="component" value="Unassembled WGS sequence"/>
</dbReference>
<dbReference type="Gene3D" id="1.10.3550.20">
    <property type="match status" value="1"/>
</dbReference>
<keyword evidence="3" id="KW-1185">Reference proteome</keyword>
<proteinExistence type="predicted"/>
<evidence type="ECO:0000259" key="1">
    <source>
        <dbReference type="Pfam" id="PF09511"/>
    </source>
</evidence>